<evidence type="ECO:0000259" key="6">
    <source>
        <dbReference type="SMART" id="SM00965"/>
    </source>
</evidence>
<sequence length="572" mass="63265">MKMRQKIHLTLLFLFISMQASLAQVLDKKVTMQFQNISLEQALKKIKSSYGVNFSYSPDQVDLSKHVSFQVRNESLGQVLNQLFRSTPITYRAVGNQIVLKSGKSVPKHTAGTRPLQPPVIQTKDSLENTTVNKTDTLNQYVIPVKPLEVAAKDSTQAIKELDNSYSKGLIDLNSIYGQKKDSVAVQSYLNKTQLKQSWKAAKMELEREYKQLRDSIMFAKKYKEADSSTIKYDEDLLIQDDFQFTGIYPLGSHLLTSGLYRNKYSLNLIGGYNGAVSKLEFGIVGNIIRREVQGVQFAGVANIVGEYVRGCQFAGVANITSQEVIGGQFAGIVNVANGAMYGVQGSGVVNVGTEQLDGVQVAGLVNQHSGTVNGGQIGLVNNAHKVNGFQFGLINICDSMHGIPFGLLSICKNGYGRIEAYYSETTRANVLIKSGVKSLYNIFQFGINFNSSYYRWTLGYGLGSTVQMSKNATISFDAILMHINENQAFTDNLNEEIQFRIMLGLNITKRVSIFAGPSINTSFSKYKNPDGTLGSKMIPKKGIIYDHTINGKDGLSIYNPYWLGFNVGLRF</sequence>
<proteinExistence type="predicted"/>
<reference evidence="7 8" key="1">
    <citation type="journal article" date="2007" name="Appl. Environ. Microbiol.">
        <title>Genome sequence of the cellulolytic gliding bacterium Cytophaga hutchinsonii.</title>
        <authorList>
            <person name="Xie G."/>
            <person name="Bruce D.C."/>
            <person name="Challacombe J.F."/>
            <person name="Chertkov O."/>
            <person name="Detter J.C."/>
            <person name="Gilna P."/>
            <person name="Han C.S."/>
            <person name="Lucas S."/>
            <person name="Misra M."/>
            <person name="Myers G.L."/>
            <person name="Richardson P."/>
            <person name="Tapia R."/>
            <person name="Thayer N."/>
            <person name="Thompson L.S."/>
            <person name="Brettin T.S."/>
            <person name="Henrissat B."/>
            <person name="Wilson D.B."/>
            <person name="McBride M.J."/>
        </authorList>
    </citation>
    <scope>NUCLEOTIDE SEQUENCE [LARGE SCALE GENOMIC DNA]</scope>
    <source>
        <strain evidence="8">ATCC 33406 / DSM 1761 / CIP 103989 / NBRC 15051 / NCIMB 9469 / D465</strain>
    </source>
</reference>
<dbReference type="Gene3D" id="3.55.50.30">
    <property type="match status" value="1"/>
</dbReference>
<dbReference type="InterPro" id="IPR058093">
    <property type="entry name" value="LA_2272-like"/>
</dbReference>
<keyword evidence="4" id="KW-0175">Coiled coil</keyword>
<protein>
    <recommendedName>
        <fullName evidence="6">Secretin/TonB short N-terminal domain-containing protein</fullName>
    </recommendedName>
</protein>
<feature type="domain" description="Secretin/TonB short N-terminal" evidence="6">
    <location>
        <begin position="52"/>
        <end position="103"/>
    </location>
</feature>
<feature type="signal peptide" evidence="5">
    <location>
        <begin position="1"/>
        <end position="23"/>
    </location>
</feature>
<evidence type="ECO:0000256" key="1">
    <source>
        <dbReference type="ARBA" id="ARBA00022448"/>
    </source>
</evidence>
<dbReference type="OrthoDB" id="5505971at2"/>
<evidence type="ECO:0000256" key="3">
    <source>
        <dbReference type="ARBA" id="ARBA00023237"/>
    </source>
</evidence>
<dbReference type="AlphaFoldDB" id="A0A6N4SW73"/>
<dbReference type="InterPro" id="IPR011662">
    <property type="entry name" value="Secretin/TonB_short_N"/>
</dbReference>
<evidence type="ECO:0000313" key="8">
    <source>
        <dbReference type="Proteomes" id="UP000001822"/>
    </source>
</evidence>
<evidence type="ECO:0000256" key="5">
    <source>
        <dbReference type="SAM" id="SignalP"/>
    </source>
</evidence>
<gene>
    <name evidence="7" type="ordered locus">CHU_3564</name>
</gene>
<keyword evidence="3" id="KW-0998">Cell outer membrane</keyword>
<dbReference type="EMBL" id="CP000383">
    <property type="protein sequence ID" value="ABG60797.1"/>
    <property type="molecule type" value="Genomic_DNA"/>
</dbReference>
<keyword evidence="1" id="KW-0813">Transport</keyword>
<dbReference type="SMART" id="SM00965">
    <property type="entry name" value="STN"/>
    <property type="match status" value="1"/>
</dbReference>
<dbReference type="GO" id="GO:0019867">
    <property type="term" value="C:outer membrane"/>
    <property type="evidence" value="ECO:0007669"/>
    <property type="project" value="InterPro"/>
</dbReference>
<evidence type="ECO:0000256" key="2">
    <source>
        <dbReference type="ARBA" id="ARBA00023136"/>
    </source>
</evidence>
<keyword evidence="8" id="KW-1185">Reference proteome</keyword>
<dbReference type="KEGG" id="chu:CHU_3564"/>
<keyword evidence="5" id="KW-0732">Signal</keyword>
<evidence type="ECO:0000256" key="4">
    <source>
        <dbReference type="SAM" id="Coils"/>
    </source>
</evidence>
<keyword evidence="2" id="KW-0472">Membrane</keyword>
<evidence type="ECO:0000313" key="7">
    <source>
        <dbReference type="EMBL" id="ABG60797.1"/>
    </source>
</evidence>
<accession>A0A6N4SW73</accession>
<dbReference type="Proteomes" id="UP000001822">
    <property type="component" value="Chromosome"/>
</dbReference>
<organism evidence="7 8">
    <name type="scientific">Cytophaga hutchinsonii (strain ATCC 33406 / DSM 1761 / CIP 103989 / NBRC 15051 / NCIMB 9469 / D465)</name>
    <dbReference type="NCBI Taxonomy" id="269798"/>
    <lineage>
        <taxon>Bacteria</taxon>
        <taxon>Pseudomonadati</taxon>
        <taxon>Bacteroidota</taxon>
        <taxon>Cytophagia</taxon>
        <taxon>Cytophagales</taxon>
        <taxon>Cytophagaceae</taxon>
        <taxon>Cytophaga</taxon>
    </lineage>
</organism>
<name>A0A6N4SW73_CYTH3</name>
<dbReference type="NCBIfam" id="NF047436">
    <property type="entry name" value="LA_2272_repeat"/>
    <property type="match status" value="1"/>
</dbReference>
<feature type="chain" id="PRO_5026900040" description="Secretin/TonB short N-terminal domain-containing protein" evidence="5">
    <location>
        <begin position="24"/>
        <end position="572"/>
    </location>
</feature>
<feature type="coiled-coil region" evidence="4">
    <location>
        <begin position="196"/>
        <end position="223"/>
    </location>
</feature>
<dbReference type="Pfam" id="PF07660">
    <property type="entry name" value="STN"/>
    <property type="match status" value="1"/>
</dbReference>